<protein>
    <recommendedName>
        <fullName evidence="1">IraD/Gp25-like domain-containing protein</fullName>
    </recommendedName>
</protein>
<dbReference type="AlphaFoldDB" id="A0A255Z3X2"/>
<dbReference type="RefSeq" id="WP_094454443.1">
    <property type="nucleotide sequence ID" value="NZ_NOXU01000023.1"/>
</dbReference>
<accession>A0A255Z3X2</accession>
<feature type="domain" description="IraD/Gp25-like" evidence="1">
    <location>
        <begin position="30"/>
        <end position="118"/>
    </location>
</feature>
<sequence length="144" mass="15467">MGHDAPFLGRGWSFPPVFNAADASLSMVAGVENIAQSLNLLLATLRGSRALLPDFGSNLNQFVFRRSDAQTLEELAEAARFILLHGEPRIVVEAVTPQASPDGSLMQLAITYRVTQTNTRHNHVYPFAALEGSNLAPPPQVGGS</sequence>
<dbReference type="EMBL" id="NOXU01000023">
    <property type="protein sequence ID" value="OYQ36197.1"/>
    <property type="molecule type" value="Genomic_DNA"/>
</dbReference>
<evidence type="ECO:0000313" key="3">
    <source>
        <dbReference type="Proteomes" id="UP000216998"/>
    </source>
</evidence>
<gene>
    <name evidence="2" type="ORF">CHU95_05250</name>
</gene>
<reference evidence="2 3" key="1">
    <citation type="submission" date="2017-07" db="EMBL/GenBank/DDBJ databases">
        <title>Niveispirillum cyanobacteriorum sp. nov., isolated from cyanobacterial aggregates in a eutrophic lake.</title>
        <authorList>
            <person name="Cai H."/>
        </authorList>
    </citation>
    <scope>NUCLEOTIDE SEQUENCE [LARGE SCALE GENOMIC DNA]</scope>
    <source>
        <strain evidence="3">TH1-14</strain>
    </source>
</reference>
<evidence type="ECO:0000313" key="2">
    <source>
        <dbReference type="EMBL" id="OYQ36197.1"/>
    </source>
</evidence>
<dbReference type="Gene3D" id="3.10.450.40">
    <property type="match status" value="1"/>
</dbReference>
<evidence type="ECO:0000259" key="1">
    <source>
        <dbReference type="Pfam" id="PF04965"/>
    </source>
</evidence>
<dbReference type="InterPro" id="IPR007048">
    <property type="entry name" value="IraD/Gp25-like"/>
</dbReference>
<dbReference type="SUPFAM" id="SSF160719">
    <property type="entry name" value="gpW/gp25-like"/>
    <property type="match status" value="1"/>
</dbReference>
<dbReference type="Pfam" id="PF04965">
    <property type="entry name" value="GPW_gp25"/>
    <property type="match status" value="1"/>
</dbReference>
<dbReference type="OrthoDB" id="9802846at2"/>
<keyword evidence="3" id="KW-1185">Reference proteome</keyword>
<proteinExistence type="predicted"/>
<name>A0A255Z3X2_9PROT</name>
<organism evidence="2 3">
    <name type="scientific">Niveispirillum lacus</name>
    <dbReference type="NCBI Taxonomy" id="1981099"/>
    <lineage>
        <taxon>Bacteria</taxon>
        <taxon>Pseudomonadati</taxon>
        <taxon>Pseudomonadota</taxon>
        <taxon>Alphaproteobacteria</taxon>
        <taxon>Rhodospirillales</taxon>
        <taxon>Azospirillaceae</taxon>
        <taxon>Niveispirillum</taxon>
    </lineage>
</organism>
<dbReference type="Proteomes" id="UP000216998">
    <property type="component" value="Unassembled WGS sequence"/>
</dbReference>
<comment type="caution">
    <text evidence="2">The sequence shown here is derived from an EMBL/GenBank/DDBJ whole genome shotgun (WGS) entry which is preliminary data.</text>
</comment>